<feature type="region of interest" description="Disordered" evidence="1">
    <location>
        <begin position="1"/>
        <end position="27"/>
    </location>
</feature>
<keyword evidence="3" id="KW-1185">Reference proteome</keyword>
<dbReference type="Proteomes" id="UP001595921">
    <property type="component" value="Unassembled WGS sequence"/>
</dbReference>
<evidence type="ECO:0000313" key="3">
    <source>
        <dbReference type="Proteomes" id="UP001595921"/>
    </source>
</evidence>
<proteinExistence type="predicted"/>
<name>A0ABD5P6T7_9EURY</name>
<organism evidence="2 3">
    <name type="scientific">Halobium salinum</name>
    <dbReference type="NCBI Taxonomy" id="1364940"/>
    <lineage>
        <taxon>Archaea</taxon>
        <taxon>Methanobacteriati</taxon>
        <taxon>Methanobacteriota</taxon>
        <taxon>Stenosarchaea group</taxon>
        <taxon>Halobacteria</taxon>
        <taxon>Halobacteriales</taxon>
        <taxon>Haloferacaceae</taxon>
        <taxon>Halobium</taxon>
    </lineage>
</organism>
<accession>A0ABD5P6T7</accession>
<dbReference type="EMBL" id="JBHSDS010000002">
    <property type="protein sequence ID" value="MFC4356537.1"/>
    <property type="molecule type" value="Genomic_DNA"/>
</dbReference>
<evidence type="ECO:0000313" key="2">
    <source>
        <dbReference type="EMBL" id="MFC4356537.1"/>
    </source>
</evidence>
<dbReference type="AlphaFoldDB" id="A0ABD5P6T7"/>
<evidence type="ECO:0000256" key="1">
    <source>
        <dbReference type="SAM" id="MobiDB-lite"/>
    </source>
</evidence>
<protein>
    <submittedName>
        <fullName evidence="2">Uncharacterized protein</fullName>
    </submittedName>
</protein>
<sequence length="128" mass="14085">MAQSATRGGYIHSIGGNNGRVSPPENGDGLGELRRLLEFLHVGDRVVFAGEKDTVHKPVTVVSIVEEEGERQITLRGEQDGYYAIRYSSEGRPSLRYINPKNGEASCHCGKFLYTLFFVAGETGPEIR</sequence>
<comment type="caution">
    <text evidence="2">The sequence shown here is derived from an EMBL/GenBank/DDBJ whole genome shotgun (WGS) entry which is preliminary data.</text>
</comment>
<reference evidence="2 3" key="1">
    <citation type="journal article" date="2019" name="Int. J. Syst. Evol. Microbiol.">
        <title>The Global Catalogue of Microorganisms (GCM) 10K type strain sequencing project: providing services to taxonomists for standard genome sequencing and annotation.</title>
        <authorList>
            <consortium name="The Broad Institute Genomics Platform"/>
            <consortium name="The Broad Institute Genome Sequencing Center for Infectious Disease"/>
            <person name="Wu L."/>
            <person name="Ma J."/>
        </authorList>
    </citation>
    <scope>NUCLEOTIDE SEQUENCE [LARGE SCALE GENOMIC DNA]</scope>
    <source>
        <strain evidence="2 3">CGMCC 1.12553</strain>
    </source>
</reference>
<dbReference type="RefSeq" id="WP_267624974.1">
    <property type="nucleotide sequence ID" value="NZ_JAODIW010000010.1"/>
</dbReference>
<gene>
    <name evidence="2" type="ORF">ACFO0N_01080</name>
</gene>